<feature type="binding site" evidence="3">
    <location>
        <position position="72"/>
    </location>
    <ligand>
        <name>Cu cation</name>
        <dbReference type="ChEBI" id="CHEBI:23378"/>
    </ligand>
</feature>
<gene>
    <name evidence="6" type="ORF">A6A03_17210</name>
</gene>
<protein>
    <submittedName>
        <fullName evidence="6">Electron transporter SenC</fullName>
    </submittedName>
</protein>
<dbReference type="PROSITE" id="PS51257">
    <property type="entry name" value="PROKAR_LIPOPROTEIN"/>
    <property type="match status" value="1"/>
</dbReference>
<dbReference type="SUPFAM" id="SSF52833">
    <property type="entry name" value="Thioredoxin-like"/>
    <property type="match status" value="1"/>
</dbReference>
<feature type="disulfide bond" description="Redox-active" evidence="4">
    <location>
        <begin position="68"/>
        <end position="72"/>
    </location>
</feature>
<keyword evidence="4" id="KW-1015">Disulfide bond</keyword>
<keyword evidence="2 3" id="KW-0186">Copper</keyword>
<dbReference type="Pfam" id="PF02630">
    <property type="entry name" value="SCO1-SenC"/>
    <property type="match status" value="1"/>
</dbReference>
<evidence type="ECO:0000256" key="4">
    <source>
        <dbReference type="PIRSR" id="PIRSR603782-2"/>
    </source>
</evidence>
<dbReference type="AlphaFoldDB" id="A0A178M6B0"/>
<comment type="caution">
    <text evidence="6">The sequence shown here is derived from an EMBL/GenBank/DDBJ whole genome shotgun (WGS) entry which is preliminary data.</text>
</comment>
<feature type="binding site" evidence="3">
    <location>
        <position position="68"/>
    </location>
    <ligand>
        <name>Cu cation</name>
        <dbReference type="ChEBI" id="CHEBI:23378"/>
    </ligand>
</feature>
<reference evidence="6 7" key="1">
    <citation type="submission" date="2016-04" db="EMBL/GenBank/DDBJ databases">
        <title>Chloroflexus islandicus sp. nov., a thermophilic filamentous anoxygenic phototrophic bacterium from geyser Strokkur (Iceland).</title>
        <authorList>
            <person name="Gaisin V.A."/>
            <person name="Kalashnikov A.M."/>
            <person name="Sukhacheva M.V."/>
            <person name="Grouzdev D.S."/>
            <person name="Ivanov T.M."/>
            <person name="Kuznetsov B."/>
            <person name="Gorlenko V.M."/>
        </authorList>
    </citation>
    <scope>NUCLEOTIDE SEQUENCE [LARGE SCALE GENOMIC DNA]</scope>
    <source>
        <strain evidence="7">isl-2</strain>
    </source>
</reference>
<evidence type="ECO:0000313" key="6">
    <source>
        <dbReference type="EMBL" id="OAN44289.1"/>
    </source>
</evidence>
<sequence length="198" mass="22043">MQRWLLRFVVLIAALALSGCGAYEFRGTVLEPPNPAPELPLNDQFGNEFRLSNYRGKVVLAFFGFTHCPDICPTALGDLKRVMEKLGKDAEKVQVVFVSVDPERDTPDLMQRYLAAFNPTFLGLNGDRAALEKAYKDYGVTVIRRDLPGSGLGYTIDHSGYIYAIDQAGNWRLLWAHGTPVDDIVSDVQALLRNPPRS</sequence>
<feature type="domain" description="Thioredoxin" evidence="5">
    <location>
        <begin position="30"/>
        <end position="170"/>
    </location>
</feature>
<dbReference type="InterPro" id="IPR013766">
    <property type="entry name" value="Thioredoxin_domain"/>
</dbReference>
<dbReference type="PANTHER" id="PTHR12151">
    <property type="entry name" value="ELECTRON TRANSPORT PROTIN SCO1/SENC FAMILY MEMBER"/>
    <property type="match status" value="1"/>
</dbReference>
<name>A0A178M6B0_9CHLR</name>
<evidence type="ECO:0000256" key="1">
    <source>
        <dbReference type="ARBA" id="ARBA00010996"/>
    </source>
</evidence>
<evidence type="ECO:0000259" key="5">
    <source>
        <dbReference type="PROSITE" id="PS51352"/>
    </source>
</evidence>
<dbReference type="CDD" id="cd02968">
    <property type="entry name" value="SCO"/>
    <property type="match status" value="1"/>
</dbReference>
<dbReference type="InterPro" id="IPR036249">
    <property type="entry name" value="Thioredoxin-like_sf"/>
</dbReference>
<dbReference type="PANTHER" id="PTHR12151:SF25">
    <property type="entry name" value="LINALOOL DEHYDRATASE_ISOMERASE DOMAIN-CONTAINING PROTEIN"/>
    <property type="match status" value="1"/>
</dbReference>
<accession>A0A178M6B0</accession>
<keyword evidence="7" id="KW-1185">Reference proteome</keyword>
<dbReference type="OrthoDB" id="9811998at2"/>
<organism evidence="6 7">
    <name type="scientific">Chloroflexus islandicus</name>
    <dbReference type="NCBI Taxonomy" id="1707952"/>
    <lineage>
        <taxon>Bacteria</taxon>
        <taxon>Bacillati</taxon>
        <taxon>Chloroflexota</taxon>
        <taxon>Chloroflexia</taxon>
        <taxon>Chloroflexales</taxon>
        <taxon>Chloroflexineae</taxon>
        <taxon>Chloroflexaceae</taxon>
        <taxon>Chloroflexus</taxon>
    </lineage>
</organism>
<dbReference type="InterPro" id="IPR003782">
    <property type="entry name" value="SCO1/SenC"/>
</dbReference>
<dbReference type="GO" id="GO:0046872">
    <property type="term" value="F:metal ion binding"/>
    <property type="evidence" value="ECO:0007669"/>
    <property type="project" value="UniProtKB-KW"/>
</dbReference>
<dbReference type="Gene3D" id="3.40.30.10">
    <property type="entry name" value="Glutaredoxin"/>
    <property type="match status" value="1"/>
</dbReference>
<evidence type="ECO:0000256" key="2">
    <source>
        <dbReference type="ARBA" id="ARBA00023008"/>
    </source>
</evidence>
<feature type="binding site" evidence="3">
    <location>
        <position position="158"/>
    </location>
    <ligand>
        <name>Cu cation</name>
        <dbReference type="ChEBI" id="CHEBI:23378"/>
    </ligand>
</feature>
<keyword evidence="3" id="KW-0479">Metal-binding</keyword>
<dbReference type="PROSITE" id="PS51352">
    <property type="entry name" value="THIOREDOXIN_2"/>
    <property type="match status" value="1"/>
</dbReference>
<evidence type="ECO:0000256" key="3">
    <source>
        <dbReference type="PIRSR" id="PIRSR603782-1"/>
    </source>
</evidence>
<dbReference type="RefSeq" id="WP_066789478.1">
    <property type="nucleotide sequence ID" value="NZ_LWQS01000069.1"/>
</dbReference>
<comment type="similarity">
    <text evidence="1">Belongs to the SCO1/2 family.</text>
</comment>
<dbReference type="STRING" id="1707952.A6A03_17210"/>
<dbReference type="EMBL" id="LWQS01000069">
    <property type="protein sequence ID" value="OAN44289.1"/>
    <property type="molecule type" value="Genomic_DNA"/>
</dbReference>
<evidence type="ECO:0000313" key="7">
    <source>
        <dbReference type="Proteomes" id="UP000078287"/>
    </source>
</evidence>
<proteinExistence type="inferred from homology"/>
<dbReference type="Proteomes" id="UP000078287">
    <property type="component" value="Unassembled WGS sequence"/>
</dbReference>